<dbReference type="Proteomes" id="UP000192578">
    <property type="component" value="Unassembled WGS sequence"/>
</dbReference>
<proteinExistence type="predicted"/>
<dbReference type="AlphaFoldDB" id="A0A1W0XFR9"/>
<sequence length="421" mass="47315">MSKAKPESIRDIVIRLLDITSDAINTNDGKVELPLKQIEQSTNLLLALCDSYPDYAETTELLLLKILLDHDAAVNQVDPETGHTPLYRCVLYKQLHKAECLLSYGKADPNVLVQEERGSDEEPRPPLSCLAKAASLTYNPTPLRDYGMVNLLLKHGASVKLAPRMAFIVLRDRELEVMRMVVAAGFDPSETLGYSEDATLLDATFFRSVYLEKDLLRCLSDHAWSWQIHDSVVANFLSLYQNDLDFMRLFLEAGCPTLSPMSLLYAVDKNAFLTLTDTYSLYLQTHRTMVWPEDVLETCPSLIRDDIPPEAEAHVLSAADNLKNLIQRTGRLSRNSQHILRFLRNGFAGRRRSVEIPTLMDLSADAVLAYTITHPGKDGMEQLSLPRNVKRKLGFLREFESRSDATRAALHSAVLRSPSNA</sequence>
<dbReference type="InterPro" id="IPR036770">
    <property type="entry name" value="Ankyrin_rpt-contain_sf"/>
</dbReference>
<keyword evidence="2" id="KW-1185">Reference proteome</keyword>
<dbReference type="SUPFAM" id="SSF48403">
    <property type="entry name" value="Ankyrin repeat"/>
    <property type="match status" value="1"/>
</dbReference>
<evidence type="ECO:0000313" key="2">
    <source>
        <dbReference type="Proteomes" id="UP000192578"/>
    </source>
</evidence>
<name>A0A1W0XFR9_HYPEX</name>
<gene>
    <name evidence="1" type="ORF">BV898_00320</name>
</gene>
<organism evidence="1 2">
    <name type="scientific">Hypsibius exemplaris</name>
    <name type="common">Freshwater tardigrade</name>
    <dbReference type="NCBI Taxonomy" id="2072580"/>
    <lineage>
        <taxon>Eukaryota</taxon>
        <taxon>Metazoa</taxon>
        <taxon>Ecdysozoa</taxon>
        <taxon>Tardigrada</taxon>
        <taxon>Eutardigrada</taxon>
        <taxon>Parachela</taxon>
        <taxon>Hypsibioidea</taxon>
        <taxon>Hypsibiidae</taxon>
        <taxon>Hypsibius</taxon>
    </lineage>
</organism>
<dbReference type="EMBL" id="MTYJ01000001">
    <property type="protein sequence ID" value="OQV26201.1"/>
    <property type="molecule type" value="Genomic_DNA"/>
</dbReference>
<protein>
    <submittedName>
        <fullName evidence="1">Uncharacterized protein</fullName>
    </submittedName>
</protein>
<comment type="caution">
    <text evidence="1">The sequence shown here is derived from an EMBL/GenBank/DDBJ whole genome shotgun (WGS) entry which is preliminary data.</text>
</comment>
<accession>A0A1W0XFR9</accession>
<dbReference type="Gene3D" id="1.25.40.20">
    <property type="entry name" value="Ankyrin repeat-containing domain"/>
    <property type="match status" value="1"/>
</dbReference>
<evidence type="ECO:0000313" key="1">
    <source>
        <dbReference type="EMBL" id="OQV26201.1"/>
    </source>
</evidence>
<reference evidence="2" key="1">
    <citation type="submission" date="2017-01" db="EMBL/GenBank/DDBJ databases">
        <title>Comparative genomics of anhydrobiosis in the tardigrade Hypsibius dujardini.</title>
        <authorList>
            <person name="Yoshida Y."/>
            <person name="Koutsovoulos G."/>
            <person name="Laetsch D."/>
            <person name="Stevens L."/>
            <person name="Kumar S."/>
            <person name="Horikawa D."/>
            <person name="Ishino K."/>
            <person name="Komine S."/>
            <person name="Tomita M."/>
            <person name="Blaxter M."/>
            <person name="Arakawa K."/>
        </authorList>
    </citation>
    <scope>NUCLEOTIDE SEQUENCE [LARGE SCALE GENOMIC DNA]</scope>
    <source>
        <strain evidence="2">Z151</strain>
    </source>
</reference>